<comment type="pathway">
    <text evidence="1 14">Amino-acid biosynthesis; L-lysine biosynthesis via DAP pathway; (S)-tetrahydrodipicolinate from L-aspartate: step 1/4.</text>
</comment>
<dbReference type="PROSITE" id="PS00324">
    <property type="entry name" value="ASPARTOKINASE"/>
    <property type="match status" value="1"/>
</dbReference>
<dbReference type="CDD" id="cd04913">
    <property type="entry name" value="ACT_AKii-LysC-BS-like_1"/>
    <property type="match status" value="1"/>
</dbReference>
<dbReference type="InterPro" id="IPR054352">
    <property type="entry name" value="ACT_Aspartokinase"/>
</dbReference>
<dbReference type="PANTHER" id="PTHR21499:SF3">
    <property type="entry name" value="ASPARTOKINASE"/>
    <property type="match status" value="1"/>
</dbReference>
<reference evidence="16 17" key="1">
    <citation type="journal article" date="2019" name="Appl. Environ. Microbiol.">
        <title>Environmental Evidence and Genomic Insight of Iron-oxidizing Bacteria Preference Towards More Corrosion Resistant Stainless Steel at Higher Salinities.</title>
        <authorList>
            <person name="Garrison C.E."/>
            <person name="Price K.A."/>
            <person name="Field E.K."/>
        </authorList>
    </citation>
    <scope>NUCLEOTIDE SEQUENCE [LARGE SCALE GENOMIC DNA]</scope>
    <source>
        <strain evidence="16 17">P3</strain>
    </source>
</reference>
<comment type="catalytic activity">
    <reaction evidence="11 13">
        <text>L-aspartate + ATP = 4-phospho-L-aspartate + ADP</text>
        <dbReference type="Rhea" id="RHEA:23776"/>
        <dbReference type="ChEBI" id="CHEBI:29991"/>
        <dbReference type="ChEBI" id="CHEBI:30616"/>
        <dbReference type="ChEBI" id="CHEBI:57535"/>
        <dbReference type="ChEBI" id="CHEBI:456216"/>
        <dbReference type="EC" id="2.7.2.4"/>
    </reaction>
</comment>
<feature type="domain" description="ACT" evidence="15">
    <location>
        <begin position="263"/>
        <end position="337"/>
    </location>
</feature>
<dbReference type="Gene3D" id="3.30.2130.10">
    <property type="entry name" value="VC0802-like"/>
    <property type="match status" value="1"/>
</dbReference>
<name>A0A5R9H375_9PROT</name>
<keyword evidence="8 13" id="KW-0418">Kinase</keyword>
<keyword evidence="9 12" id="KW-0067">ATP-binding</keyword>
<evidence type="ECO:0000256" key="6">
    <source>
        <dbReference type="ARBA" id="ARBA00022679"/>
    </source>
</evidence>
<dbReference type="NCBIfam" id="TIGR00657">
    <property type="entry name" value="asp_kinases"/>
    <property type="match status" value="1"/>
</dbReference>
<dbReference type="InterPro" id="IPR001341">
    <property type="entry name" value="Asp_kinase"/>
</dbReference>
<dbReference type="GO" id="GO:0004072">
    <property type="term" value="F:aspartate kinase activity"/>
    <property type="evidence" value="ECO:0007669"/>
    <property type="project" value="UniProtKB-EC"/>
</dbReference>
<dbReference type="SUPFAM" id="SSF53633">
    <property type="entry name" value="Carbamate kinase-like"/>
    <property type="match status" value="1"/>
</dbReference>
<dbReference type="InterPro" id="IPR036393">
    <property type="entry name" value="AceGlu_kinase-like_sf"/>
</dbReference>
<comment type="caution">
    <text evidence="16">The sequence shown here is derived from an EMBL/GenBank/DDBJ whole genome shotgun (WGS) entry which is preliminary data.</text>
</comment>
<dbReference type="GO" id="GO:0005524">
    <property type="term" value="F:ATP binding"/>
    <property type="evidence" value="ECO:0007669"/>
    <property type="project" value="UniProtKB-KW"/>
</dbReference>
<dbReference type="Pfam" id="PF00696">
    <property type="entry name" value="AA_kinase"/>
    <property type="match status" value="1"/>
</dbReference>
<evidence type="ECO:0000259" key="15">
    <source>
        <dbReference type="PROSITE" id="PS51671"/>
    </source>
</evidence>
<evidence type="ECO:0000256" key="3">
    <source>
        <dbReference type="ARBA" id="ARBA00005139"/>
    </source>
</evidence>
<dbReference type="Gene3D" id="3.40.1160.10">
    <property type="entry name" value="Acetylglutamate kinase-like"/>
    <property type="match status" value="1"/>
</dbReference>
<evidence type="ECO:0000256" key="10">
    <source>
        <dbReference type="ARBA" id="ARBA00023154"/>
    </source>
</evidence>
<dbReference type="InterPro" id="IPR018042">
    <property type="entry name" value="Aspartate_kinase_CS"/>
</dbReference>
<feature type="binding site" evidence="12">
    <location>
        <begin position="6"/>
        <end position="9"/>
    </location>
    <ligand>
        <name>ATP</name>
        <dbReference type="ChEBI" id="CHEBI:30616"/>
    </ligand>
</feature>
<evidence type="ECO:0000256" key="8">
    <source>
        <dbReference type="ARBA" id="ARBA00022777"/>
    </source>
</evidence>
<dbReference type="Pfam" id="PF01842">
    <property type="entry name" value="ACT"/>
    <property type="match status" value="1"/>
</dbReference>
<dbReference type="OrthoDB" id="5289286at2"/>
<evidence type="ECO:0000256" key="4">
    <source>
        <dbReference type="ARBA" id="ARBA00010122"/>
    </source>
</evidence>
<dbReference type="CDD" id="cd04923">
    <property type="entry name" value="ACT_AK-LysC-DapG-like_2"/>
    <property type="match status" value="1"/>
</dbReference>
<dbReference type="UniPathway" id="UPA00034">
    <property type="reaction ID" value="UER00015"/>
</dbReference>
<feature type="binding site" evidence="12">
    <location>
        <position position="73"/>
    </location>
    <ligand>
        <name>substrate</name>
    </ligand>
</feature>
<dbReference type="InterPro" id="IPR001048">
    <property type="entry name" value="Asp/Glu/Uridylate_kinase"/>
</dbReference>
<evidence type="ECO:0000256" key="12">
    <source>
        <dbReference type="PIRSR" id="PIRSR000726-1"/>
    </source>
</evidence>
<feature type="binding site" evidence="12">
    <location>
        <position position="178"/>
    </location>
    <ligand>
        <name>ATP</name>
        <dbReference type="ChEBI" id="CHEBI:30616"/>
    </ligand>
</feature>
<dbReference type="FunFam" id="3.40.1160.10:FF:000002">
    <property type="entry name" value="Aspartokinase"/>
    <property type="match status" value="1"/>
</dbReference>
<dbReference type="InterPro" id="IPR045865">
    <property type="entry name" value="ACT-like_dom_sf"/>
</dbReference>
<comment type="similarity">
    <text evidence="4 13">Belongs to the aspartokinase family.</text>
</comment>
<dbReference type="UniPathway" id="UPA00050">
    <property type="reaction ID" value="UER00461"/>
</dbReference>
<dbReference type="InterPro" id="IPR041740">
    <property type="entry name" value="AKii-LysC-BS"/>
</dbReference>
<gene>
    <name evidence="16" type="ORF">FEF65_01090</name>
</gene>
<evidence type="ECO:0000256" key="5">
    <source>
        <dbReference type="ARBA" id="ARBA00022605"/>
    </source>
</evidence>
<feature type="domain" description="ACT" evidence="15">
    <location>
        <begin position="343"/>
        <end position="403"/>
    </location>
</feature>
<dbReference type="PROSITE" id="PS51671">
    <property type="entry name" value="ACT"/>
    <property type="match status" value="2"/>
</dbReference>
<feature type="binding site" evidence="12">
    <location>
        <position position="183"/>
    </location>
    <ligand>
        <name>ATP</name>
        <dbReference type="ChEBI" id="CHEBI:30616"/>
    </ligand>
</feature>
<evidence type="ECO:0000256" key="1">
    <source>
        <dbReference type="ARBA" id="ARBA00004766"/>
    </source>
</evidence>
<evidence type="ECO:0000313" key="16">
    <source>
        <dbReference type="EMBL" id="TLS69114.1"/>
    </source>
</evidence>
<keyword evidence="7 12" id="KW-0547">Nucleotide-binding</keyword>
<evidence type="ECO:0000256" key="14">
    <source>
        <dbReference type="RuleBase" id="RU004249"/>
    </source>
</evidence>
<evidence type="ECO:0000256" key="9">
    <source>
        <dbReference type="ARBA" id="ARBA00022840"/>
    </source>
</evidence>
<evidence type="ECO:0000256" key="11">
    <source>
        <dbReference type="ARBA" id="ARBA00047872"/>
    </source>
</evidence>
<comment type="pathway">
    <text evidence="3 14">Amino-acid biosynthesis; L-threonine biosynthesis; L-threonine from L-aspartate: step 1/5.</text>
</comment>
<feature type="binding site" evidence="12">
    <location>
        <begin position="208"/>
        <end position="209"/>
    </location>
    <ligand>
        <name>ATP</name>
        <dbReference type="ChEBI" id="CHEBI:30616"/>
    </ligand>
</feature>
<dbReference type="GO" id="GO:0009090">
    <property type="term" value="P:homoserine biosynthetic process"/>
    <property type="evidence" value="ECO:0007669"/>
    <property type="project" value="TreeGrafter"/>
</dbReference>
<accession>A0A5R9H375</accession>
<dbReference type="AlphaFoldDB" id="A0A5R9H375"/>
<dbReference type="SUPFAM" id="SSF55021">
    <property type="entry name" value="ACT-like"/>
    <property type="match status" value="2"/>
</dbReference>
<dbReference type="FunFam" id="3.30.2130.10:FF:000002">
    <property type="entry name" value="Aspartokinase"/>
    <property type="match status" value="1"/>
</dbReference>
<dbReference type="EC" id="2.7.2.4" evidence="13"/>
<evidence type="ECO:0000256" key="13">
    <source>
        <dbReference type="RuleBase" id="RU003448"/>
    </source>
</evidence>
<dbReference type="GO" id="GO:0009088">
    <property type="term" value="P:threonine biosynthetic process"/>
    <property type="evidence" value="ECO:0007669"/>
    <property type="project" value="UniProtKB-UniPathway"/>
</dbReference>
<dbReference type="NCBIfam" id="NF005155">
    <property type="entry name" value="PRK06635.1-4"/>
    <property type="match status" value="1"/>
</dbReference>
<dbReference type="NCBIfam" id="NF005154">
    <property type="entry name" value="PRK06635.1-2"/>
    <property type="match status" value="1"/>
</dbReference>
<keyword evidence="5 14" id="KW-0028">Amino-acid biosynthesis</keyword>
<dbReference type="RefSeq" id="WP_138237928.1">
    <property type="nucleotide sequence ID" value="NZ_VBRY01000001.1"/>
</dbReference>
<dbReference type="Pfam" id="PF22468">
    <property type="entry name" value="ACT_9"/>
    <property type="match status" value="1"/>
</dbReference>
<protein>
    <recommendedName>
        <fullName evidence="13">Aspartokinase</fullName>
        <ecNumber evidence="13">2.7.2.4</ecNumber>
    </recommendedName>
</protein>
<keyword evidence="17" id="KW-1185">Reference proteome</keyword>
<comment type="pathway">
    <text evidence="2 14">Amino-acid biosynthesis; L-methionine biosynthesis via de novo pathway; L-homoserine from L-aspartate: step 1/3.</text>
</comment>
<dbReference type="GO" id="GO:0005829">
    <property type="term" value="C:cytosol"/>
    <property type="evidence" value="ECO:0007669"/>
    <property type="project" value="TreeGrafter"/>
</dbReference>
<feature type="binding site" evidence="12">
    <location>
        <begin position="172"/>
        <end position="173"/>
    </location>
    <ligand>
        <name>ATP</name>
        <dbReference type="ChEBI" id="CHEBI:30616"/>
    </ligand>
</feature>
<dbReference type="CDD" id="cd04261">
    <property type="entry name" value="AAK_AKii-LysC-BS"/>
    <property type="match status" value="1"/>
</dbReference>
<organism evidence="16 17">
    <name type="scientific">Mariprofundus erugo</name>
    <dbReference type="NCBI Taxonomy" id="2528639"/>
    <lineage>
        <taxon>Bacteria</taxon>
        <taxon>Pseudomonadati</taxon>
        <taxon>Pseudomonadota</taxon>
        <taxon>Candidatius Mariprofundia</taxon>
        <taxon>Mariprofundales</taxon>
        <taxon>Mariprofundaceae</taxon>
        <taxon>Mariprofundus</taxon>
    </lineage>
</organism>
<dbReference type="InterPro" id="IPR005260">
    <property type="entry name" value="Asp_kin_monofn"/>
</dbReference>
<sequence length="403" mass="43212">MRIVQKFGGTSVGTIARIRCTADIVEAELARGHQVAVVVSAMSGETNRLIGLATEMDEFPCEREMDALVATGEQVSAALLAIELRRRGIAAFSYTGGQAGVVTSGDYKRARIRDIRSDHLQLQLQAGEVPVVTGFQGIDEHGNITTLGRGGSDTSAVALAVAVNADVCDIYTDVDGIYTTDPRIVSAARKMDRIDYEEMLEFASLGAKVLQTRSVELAMRYNMPIHLRSSFRDVPGTLVTKEDDMMERAAISGVAYNRDEAKITILGIPDHPGIAANVFGPVADAGINVDVIVQNVSEQGYTDITFTVPRGDYHATMEIMRGLCSSIEARDVQGDAGVAKVSVIGVGMRSHAGVAKTMFDTLAAEGVNIQMITTSEIKITVVIEEKYVELAVRALHTAFGLDA</sequence>
<evidence type="ECO:0000313" key="17">
    <source>
        <dbReference type="Proteomes" id="UP000306585"/>
    </source>
</evidence>
<dbReference type="PANTHER" id="PTHR21499">
    <property type="entry name" value="ASPARTATE KINASE"/>
    <property type="match status" value="1"/>
</dbReference>
<dbReference type="EMBL" id="VBRY01000001">
    <property type="protein sequence ID" value="TLS69114.1"/>
    <property type="molecule type" value="Genomic_DNA"/>
</dbReference>
<keyword evidence="6 13" id="KW-0808">Transferase</keyword>
<evidence type="ECO:0000256" key="7">
    <source>
        <dbReference type="ARBA" id="ARBA00022741"/>
    </source>
</evidence>
<dbReference type="NCBIfam" id="TIGR00656">
    <property type="entry name" value="asp_kin_monofn"/>
    <property type="match status" value="1"/>
</dbReference>
<keyword evidence="10" id="KW-0457">Lysine biosynthesis</keyword>
<proteinExistence type="inferred from homology"/>
<dbReference type="InterPro" id="IPR002912">
    <property type="entry name" value="ACT_dom"/>
</dbReference>
<dbReference type="PIRSF" id="PIRSF000726">
    <property type="entry name" value="Asp_kin"/>
    <property type="match status" value="1"/>
</dbReference>
<feature type="binding site" evidence="12">
    <location>
        <position position="46"/>
    </location>
    <ligand>
        <name>substrate</name>
    </ligand>
</feature>
<dbReference type="Proteomes" id="UP000306585">
    <property type="component" value="Unassembled WGS sequence"/>
</dbReference>
<dbReference type="UniPathway" id="UPA00051">
    <property type="reaction ID" value="UER00462"/>
</dbReference>
<dbReference type="GO" id="GO:0009089">
    <property type="term" value="P:lysine biosynthetic process via diaminopimelate"/>
    <property type="evidence" value="ECO:0007669"/>
    <property type="project" value="UniProtKB-UniPathway"/>
</dbReference>
<evidence type="ECO:0000256" key="2">
    <source>
        <dbReference type="ARBA" id="ARBA00004986"/>
    </source>
</evidence>